<protein>
    <submittedName>
        <fullName evidence="1">Uncharacterized protein</fullName>
    </submittedName>
</protein>
<accession>A0A5P8JP95</accession>
<sequence length="180" mass="21025">MQQLEIIGLYEFLNQYYGTSTRYTPQADYLITGLFCRAKRARRTGQPFIKQTRGTEFTTHGNDEVFIFSLHEDRHRVTVKYEPWVAPRRPLQGIRFENVDVFLNAYNSVILQKACTKLTKGGPLGYLLHEIAECQLYREDGFVLTMSAEDVRHHRDDARFYFSLEPIINGVAFQFVNVYV</sequence>
<organism evidence="1 2">
    <name type="scientific">Lacticaseibacillus manihotivorans</name>
    <dbReference type="NCBI Taxonomy" id="88233"/>
    <lineage>
        <taxon>Bacteria</taxon>
        <taxon>Bacillati</taxon>
        <taxon>Bacillota</taxon>
        <taxon>Bacilli</taxon>
        <taxon>Lactobacillales</taxon>
        <taxon>Lactobacillaceae</taxon>
        <taxon>Lacticaseibacillus</taxon>
    </lineage>
</organism>
<reference evidence="1 2" key="1">
    <citation type="submission" date="2019-10" db="EMBL/GenBank/DDBJ databases">
        <title>Genome sequencing of Lactobacillus manihotivorans.</title>
        <authorList>
            <person name="Kim K."/>
        </authorList>
    </citation>
    <scope>NUCLEOTIDE SEQUENCE [LARGE SCALE GENOMIC DNA]</scope>
    <source>
        <strain evidence="1 2">LM010</strain>
    </source>
</reference>
<dbReference type="Proteomes" id="UP000388452">
    <property type="component" value="Chromosome"/>
</dbReference>
<proteinExistence type="predicted"/>
<dbReference type="AlphaFoldDB" id="A0A5P8JP95"/>
<gene>
    <name evidence="1" type="ORF">LM010_03535</name>
</gene>
<dbReference type="EMBL" id="CP045068">
    <property type="protein sequence ID" value="QFQ90560.1"/>
    <property type="molecule type" value="Genomic_DNA"/>
</dbReference>
<evidence type="ECO:0000313" key="1">
    <source>
        <dbReference type="EMBL" id="QFQ90560.1"/>
    </source>
</evidence>
<dbReference type="RefSeq" id="WP_054714523.1">
    <property type="nucleotide sequence ID" value="NZ_CP045068.1"/>
</dbReference>
<evidence type="ECO:0000313" key="2">
    <source>
        <dbReference type="Proteomes" id="UP000388452"/>
    </source>
</evidence>
<name>A0A5P8JP95_9LACO</name>